<feature type="transmembrane region" description="Helical" evidence="2">
    <location>
        <begin position="762"/>
        <end position="781"/>
    </location>
</feature>
<dbReference type="GO" id="GO:0006508">
    <property type="term" value="P:proteolysis"/>
    <property type="evidence" value="ECO:0007669"/>
    <property type="project" value="InterPro"/>
</dbReference>
<reference evidence="5" key="1">
    <citation type="submission" date="2016-10" db="EMBL/GenBank/DDBJ databases">
        <authorList>
            <person name="Varghese N."/>
            <person name="Submissions S."/>
        </authorList>
    </citation>
    <scope>NUCLEOTIDE SEQUENCE [LARGE SCALE GENOMIC DNA]</scope>
    <source>
        <strain evidence="5">DSM 44260</strain>
    </source>
</reference>
<feature type="domain" description="Peptidase C14 caspase" evidence="3">
    <location>
        <begin position="2"/>
        <end position="232"/>
    </location>
</feature>
<feature type="compositionally biased region" description="Polar residues" evidence="1">
    <location>
        <begin position="383"/>
        <end position="406"/>
    </location>
</feature>
<sequence length="792" mass="83288">MRRALIVASDAYGDLGLRELRAPKHDAAQLAAVLGDPEIGGFSVRTLHNAAVAETNEAIEDFFADRAPDELLLLYFSGHGVKDETGDLYFATAGTKLNRLAATAVAADFVRQRMNRTRARRVVLLLDCCYAGAFGRGMVARAGTAVALEEQFQGRGRAVITASSAVEYAFEGQEVTDSATGGPSVFTSALVEGLRSGDADRDQDGLVGLDELYEYVYDRVRASTSNQTPGKWVFDLQGDLYIARRGRPVTVPSELPLELREAISHPNRLVRVGAVDDLTRLLTGGHEGLALAARLALEALSDDDSRSVAAAATSTLAANRPPLPPPVRPEPARPDPVASVPSPAAQSEPDHPQPTRPGAHPQSTKPEPAQPRSTQPEPDHPQSTRPGYARPQSTQSGLTQPQSAQSGFARPQSGQPDAAPPPATQPSAAQSKSTQPESTQLESAQPQPARSELGTPAQPEPDRPGPARSKQGRQRRGLAEIVRLKLAPPEHASDTPSPITQSRETPRTLLVWRAVSAVLAIAAAVTLAATPGDVALQTTYGSFVRGPVLVPASTSVLVPLVGWLLIAALVGLVVVHRGRRAIALGAAFGAIAIMAAFATRLAAIGVMGTPVRFYCLGLLGAFLAVVIANAVRRRGWLWEVITGAGALTVATVALAFPRYRDDTGTVVLIGLAVLVGAAVTHLVRTARAGRPVARDITFHALVIAIACVGLALDDVDMTIRLTVAALSLAAQPLFTDRGSLLPARAGLVATLVVMVPPDVEDITQTLVLTSAAVIAAVVAMWPEPGKTRARAV</sequence>
<proteinExistence type="predicted"/>
<dbReference type="InterPro" id="IPR011600">
    <property type="entry name" value="Pept_C14_caspase"/>
</dbReference>
<feature type="compositionally biased region" description="Polar residues" evidence="1">
    <location>
        <begin position="361"/>
        <end position="376"/>
    </location>
</feature>
<feature type="transmembrane region" description="Helical" evidence="2">
    <location>
        <begin position="582"/>
        <end position="605"/>
    </location>
</feature>
<dbReference type="GO" id="GO:0004197">
    <property type="term" value="F:cysteine-type endopeptidase activity"/>
    <property type="evidence" value="ECO:0007669"/>
    <property type="project" value="InterPro"/>
</dbReference>
<evidence type="ECO:0000313" key="5">
    <source>
        <dbReference type="Proteomes" id="UP000199051"/>
    </source>
</evidence>
<dbReference type="InterPro" id="IPR052039">
    <property type="entry name" value="Caspase-related_regulators"/>
</dbReference>
<feature type="transmembrane region" description="Helical" evidence="2">
    <location>
        <begin position="510"/>
        <end position="529"/>
    </location>
</feature>
<dbReference type="AlphaFoldDB" id="A0A1H9WYM5"/>
<dbReference type="InterPro" id="IPR018247">
    <property type="entry name" value="EF_Hand_1_Ca_BS"/>
</dbReference>
<dbReference type="Pfam" id="PF00656">
    <property type="entry name" value="Peptidase_C14"/>
    <property type="match status" value="1"/>
</dbReference>
<evidence type="ECO:0000313" key="4">
    <source>
        <dbReference type="EMBL" id="SES39058.1"/>
    </source>
</evidence>
<feature type="transmembrane region" description="Helical" evidence="2">
    <location>
        <begin position="636"/>
        <end position="657"/>
    </location>
</feature>
<dbReference type="Gene3D" id="3.40.50.1460">
    <property type="match status" value="1"/>
</dbReference>
<dbReference type="InterPro" id="IPR029030">
    <property type="entry name" value="Caspase-like_dom_sf"/>
</dbReference>
<protein>
    <submittedName>
        <fullName evidence="4">Caspase domain-containing protein</fullName>
    </submittedName>
</protein>
<evidence type="ECO:0000256" key="2">
    <source>
        <dbReference type="SAM" id="Phobius"/>
    </source>
</evidence>
<feature type="transmembrane region" description="Helical" evidence="2">
    <location>
        <begin position="663"/>
        <end position="683"/>
    </location>
</feature>
<gene>
    <name evidence="4" type="ORF">SAMN04487818_11220</name>
</gene>
<evidence type="ECO:0000256" key="1">
    <source>
        <dbReference type="SAM" id="MobiDB-lite"/>
    </source>
</evidence>
<keyword evidence="2" id="KW-1133">Transmembrane helix</keyword>
<dbReference type="STRING" id="155974.SAMN04487818_11220"/>
<feature type="compositionally biased region" description="Low complexity" evidence="1">
    <location>
        <begin position="335"/>
        <end position="347"/>
    </location>
</feature>
<dbReference type="SUPFAM" id="SSF52129">
    <property type="entry name" value="Caspase-like"/>
    <property type="match status" value="1"/>
</dbReference>
<feature type="transmembrane region" description="Helical" evidence="2">
    <location>
        <begin position="695"/>
        <end position="712"/>
    </location>
</feature>
<keyword evidence="5" id="KW-1185">Reference proteome</keyword>
<dbReference type="PANTHER" id="PTHR22576:SF37">
    <property type="entry name" value="MUCOSA-ASSOCIATED LYMPHOID TISSUE LYMPHOMA TRANSLOCATION PROTEIN 1"/>
    <property type="match status" value="1"/>
</dbReference>
<feature type="compositionally biased region" description="Polar residues" evidence="1">
    <location>
        <begin position="437"/>
        <end position="448"/>
    </location>
</feature>
<dbReference type="RefSeq" id="WP_092783897.1">
    <property type="nucleotide sequence ID" value="NZ_FOGI01000012.1"/>
</dbReference>
<name>A0A1H9WYM5_9PSEU</name>
<organism evidence="4 5">
    <name type="scientific">Actinokineospora terrae</name>
    <dbReference type="NCBI Taxonomy" id="155974"/>
    <lineage>
        <taxon>Bacteria</taxon>
        <taxon>Bacillati</taxon>
        <taxon>Actinomycetota</taxon>
        <taxon>Actinomycetes</taxon>
        <taxon>Pseudonocardiales</taxon>
        <taxon>Pseudonocardiaceae</taxon>
        <taxon>Actinokineospora</taxon>
    </lineage>
</organism>
<dbReference type="Proteomes" id="UP000199051">
    <property type="component" value="Unassembled WGS sequence"/>
</dbReference>
<feature type="region of interest" description="Disordered" evidence="1">
    <location>
        <begin position="313"/>
        <end position="502"/>
    </location>
</feature>
<feature type="transmembrane region" description="Helical" evidence="2">
    <location>
        <begin position="611"/>
        <end position="631"/>
    </location>
</feature>
<dbReference type="PANTHER" id="PTHR22576">
    <property type="entry name" value="MUCOSA ASSOCIATED LYMPHOID TISSUE LYMPHOMA TRANSLOCATION PROTEIN 1/PARACASPASE"/>
    <property type="match status" value="1"/>
</dbReference>
<accession>A0A1H9WYM5</accession>
<feature type="compositionally biased region" description="Low complexity" evidence="1">
    <location>
        <begin position="425"/>
        <end position="436"/>
    </location>
</feature>
<dbReference type="NCBIfam" id="NF047832">
    <property type="entry name" value="caspase_w_EACC1"/>
    <property type="match status" value="1"/>
</dbReference>
<keyword evidence="2" id="KW-0812">Transmembrane</keyword>
<dbReference type="EMBL" id="FOGI01000012">
    <property type="protein sequence ID" value="SES39058.1"/>
    <property type="molecule type" value="Genomic_DNA"/>
</dbReference>
<evidence type="ECO:0000259" key="3">
    <source>
        <dbReference type="Pfam" id="PF00656"/>
    </source>
</evidence>
<keyword evidence="2" id="KW-0472">Membrane</keyword>
<dbReference type="PROSITE" id="PS00018">
    <property type="entry name" value="EF_HAND_1"/>
    <property type="match status" value="1"/>
</dbReference>
<feature type="transmembrane region" description="Helical" evidence="2">
    <location>
        <begin position="549"/>
        <end position="575"/>
    </location>
</feature>